<evidence type="ECO:0000313" key="4">
    <source>
        <dbReference type="Proteomes" id="UP000756132"/>
    </source>
</evidence>
<dbReference type="KEGG" id="ffu:CLAFUR5_09868"/>
<evidence type="ECO:0000256" key="1">
    <source>
        <dbReference type="SAM" id="Coils"/>
    </source>
</evidence>
<feature type="region of interest" description="Disordered" evidence="2">
    <location>
        <begin position="297"/>
        <end position="333"/>
    </location>
</feature>
<reference evidence="3" key="1">
    <citation type="submission" date="2021-12" db="EMBL/GenBank/DDBJ databases">
        <authorList>
            <person name="Zaccaron A."/>
            <person name="Stergiopoulos I."/>
        </authorList>
    </citation>
    <scope>NUCLEOTIDE SEQUENCE</scope>
    <source>
        <strain evidence="3">Race5_Kim</strain>
    </source>
</reference>
<evidence type="ECO:0000313" key="3">
    <source>
        <dbReference type="EMBL" id="UJO19780.1"/>
    </source>
</evidence>
<proteinExistence type="predicted"/>
<sequence>MAADKRHHQVLGRALPSNDAEDDAPNQGYGNDLTKARNLYDTVNKALTTTVNGEFFEGTKSSNANRQSQLPEIFQLRDQIEGLVDSVAKKERLIAEQERIKNEGASKPAVSNATIQVMVQSAVEQQLEKKLRDEMIKRERVEGRLQKLEDKQPATIEGAKKIKKPTPASADDLKDLRRKVATQEAEFKKLEAKHEITIKELEENLHHQESEILDLKTRNATFARERTTLDSRVWSQGVKLSKMQEMETTVKDHGTRITEQFAKLNQLSRKCDELWESFGNYRAQADSVLADLHNFIDEETEHEDSSVDEDEGGTAGDSKADDSSDGESDCSSYDDYRYFISRRY</sequence>
<dbReference type="RefSeq" id="XP_047764146.1">
    <property type="nucleotide sequence ID" value="XM_047909016.1"/>
</dbReference>
<feature type="coiled-coil region" evidence="1">
    <location>
        <begin position="124"/>
        <end position="218"/>
    </location>
</feature>
<gene>
    <name evidence="3" type="ORF">CLAFUR5_09868</name>
</gene>
<dbReference type="EMBL" id="CP090169">
    <property type="protein sequence ID" value="UJO19780.1"/>
    <property type="molecule type" value="Genomic_DNA"/>
</dbReference>
<evidence type="ECO:0000256" key="2">
    <source>
        <dbReference type="SAM" id="MobiDB-lite"/>
    </source>
</evidence>
<name>A0A9Q8URJ0_PASFU</name>
<organism evidence="3 4">
    <name type="scientific">Passalora fulva</name>
    <name type="common">Tomato leaf mold</name>
    <name type="synonym">Cladosporium fulvum</name>
    <dbReference type="NCBI Taxonomy" id="5499"/>
    <lineage>
        <taxon>Eukaryota</taxon>
        <taxon>Fungi</taxon>
        <taxon>Dikarya</taxon>
        <taxon>Ascomycota</taxon>
        <taxon>Pezizomycotina</taxon>
        <taxon>Dothideomycetes</taxon>
        <taxon>Dothideomycetidae</taxon>
        <taxon>Mycosphaerellales</taxon>
        <taxon>Mycosphaerellaceae</taxon>
        <taxon>Fulvia</taxon>
    </lineage>
</organism>
<dbReference type="AlphaFoldDB" id="A0A9Q8URJ0"/>
<keyword evidence="4" id="KW-1185">Reference proteome</keyword>
<accession>A0A9Q8URJ0</accession>
<feature type="compositionally biased region" description="Basic residues" evidence="2">
    <location>
        <begin position="1"/>
        <end position="10"/>
    </location>
</feature>
<feature type="region of interest" description="Disordered" evidence="2">
    <location>
        <begin position="1"/>
        <end position="35"/>
    </location>
</feature>
<dbReference type="GeneID" id="71989746"/>
<reference evidence="3" key="2">
    <citation type="journal article" date="2022" name="Microb. Genom.">
        <title>A chromosome-scale genome assembly of the tomato pathogen Cladosporium fulvum reveals a compartmentalized genome architecture and the presence of a dispensable chromosome.</title>
        <authorList>
            <person name="Zaccaron A.Z."/>
            <person name="Chen L.H."/>
            <person name="Samaras A."/>
            <person name="Stergiopoulos I."/>
        </authorList>
    </citation>
    <scope>NUCLEOTIDE SEQUENCE</scope>
    <source>
        <strain evidence="3">Race5_Kim</strain>
    </source>
</reference>
<dbReference type="Proteomes" id="UP000756132">
    <property type="component" value="Chromosome 7"/>
</dbReference>
<keyword evidence="1" id="KW-0175">Coiled coil</keyword>
<protein>
    <submittedName>
        <fullName evidence="3">Uncharacterized protein</fullName>
    </submittedName>
</protein>
<dbReference type="OrthoDB" id="10572184at2759"/>
<feature type="compositionally biased region" description="Acidic residues" evidence="2">
    <location>
        <begin position="297"/>
        <end position="312"/>
    </location>
</feature>